<dbReference type="InterPro" id="IPR019171">
    <property type="entry name" value="MIX23"/>
</dbReference>
<dbReference type="Proteomes" id="UP000217199">
    <property type="component" value="Unassembled WGS sequence"/>
</dbReference>
<keyword evidence="3" id="KW-1185">Reference proteome</keyword>
<dbReference type="STRING" id="2282107.A0A286UNX0"/>
<name>A0A286UNX0_9AGAM</name>
<evidence type="ECO:0000256" key="1">
    <source>
        <dbReference type="ARBA" id="ARBA00024204"/>
    </source>
</evidence>
<dbReference type="OrthoDB" id="5593818at2759"/>
<sequence>MPGRQPALGSAAVFTPPSDLKTVHVDQSTCFNLSVFKELMREYRKVDDNVTMRLNRTVAQFRDRDRQSTSNSSSKSPDEEACAFFWKDLVSNWKRRTEIAEYCVDVMDRSMEKKRQTFEKEDVTKETKRRLKDEHFEEEVKRNQIHNELAIEAIIRQRSFDAFKNRCKFFVPPSSDAEARIWWEKASKGGVSNYNSIFSK</sequence>
<dbReference type="GO" id="GO:0005758">
    <property type="term" value="C:mitochondrial intermembrane space"/>
    <property type="evidence" value="ECO:0007669"/>
    <property type="project" value="InterPro"/>
</dbReference>
<evidence type="ECO:0000313" key="3">
    <source>
        <dbReference type="Proteomes" id="UP000217199"/>
    </source>
</evidence>
<dbReference type="Pfam" id="PF09774">
    <property type="entry name" value="MIX23"/>
    <property type="match status" value="1"/>
</dbReference>
<evidence type="ECO:0000313" key="2">
    <source>
        <dbReference type="EMBL" id="PAV21296.1"/>
    </source>
</evidence>
<comment type="caution">
    <text evidence="2">The sequence shown here is derived from an EMBL/GenBank/DDBJ whole genome shotgun (WGS) entry which is preliminary data.</text>
</comment>
<dbReference type="PANTHER" id="PTHR31905">
    <property type="entry name" value="COILED-COIL DOMAIN-CONTAINING PROTEIN 58"/>
    <property type="match status" value="1"/>
</dbReference>
<gene>
    <name evidence="2" type="ORF">PNOK_0392300</name>
</gene>
<protein>
    <submittedName>
        <fullName evidence="2">Caffeine-induced death</fullName>
    </submittedName>
</protein>
<dbReference type="AlphaFoldDB" id="A0A286UNX0"/>
<reference evidence="2 3" key="1">
    <citation type="journal article" date="2017" name="Mol. Ecol.">
        <title>Comparative and population genomic landscape of Phellinus noxius: A hypervariable fungus causing root rot in trees.</title>
        <authorList>
            <person name="Chung C.L."/>
            <person name="Lee T.J."/>
            <person name="Akiba M."/>
            <person name="Lee H.H."/>
            <person name="Kuo T.H."/>
            <person name="Liu D."/>
            <person name="Ke H.M."/>
            <person name="Yokoi T."/>
            <person name="Roa M.B."/>
            <person name="Lu M.J."/>
            <person name="Chang Y.Y."/>
            <person name="Ann P.J."/>
            <person name="Tsai J.N."/>
            <person name="Chen C.Y."/>
            <person name="Tzean S.S."/>
            <person name="Ota Y."/>
            <person name="Hattori T."/>
            <person name="Sahashi N."/>
            <person name="Liou R.F."/>
            <person name="Kikuchi T."/>
            <person name="Tsai I.J."/>
        </authorList>
    </citation>
    <scope>NUCLEOTIDE SEQUENCE [LARGE SCALE GENOMIC DNA]</scope>
    <source>
        <strain evidence="2 3">FFPRI411160</strain>
    </source>
</reference>
<dbReference type="FunCoup" id="A0A286UNX0">
    <property type="interactions" value="187"/>
</dbReference>
<organism evidence="2 3">
    <name type="scientific">Pyrrhoderma noxium</name>
    <dbReference type="NCBI Taxonomy" id="2282107"/>
    <lineage>
        <taxon>Eukaryota</taxon>
        <taxon>Fungi</taxon>
        <taxon>Dikarya</taxon>
        <taxon>Basidiomycota</taxon>
        <taxon>Agaricomycotina</taxon>
        <taxon>Agaricomycetes</taxon>
        <taxon>Hymenochaetales</taxon>
        <taxon>Hymenochaetaceae</taxon>
        <taxon>Pyrrhoderma</taxon>
    </lineage>
</organism>
<accession>A0A286UNX0</accession>
<dbReference type="InParanoid" id="A0A286UNX0"/>
<dbReference type="EMBL" id="NBII01000003">
    <property type="protein sequence ID" value="PAV21296.1"/>
    <property type="molecule type" value="Genomic_DNA"/>
</dbReference>
<dbReference type="PANTHER" id="PTHR31905:SF2">
    <property type="entry name" value="PROTEIN MIX23"/>
    <property type="match status" value="1"/>
</dbReference>
<proteinExistence type="inferred from homology"/>
<comment type="similarity">
    <text evidence="1">Belongs to the MIX23 family.</text>
</comment>